<dbReference type="STRING" id="327939.BIW53_07625"/>
<evidence type="ECO:0000313" key="2">
    <source>
        <dbReference type="EMBL" id="OHU95696.1"/>
    </source>
</evidence>
<dbReference type="Proteomes" id="UP000180253">
    <property type="component" value="Unassembled WGS sequence"/>
</dbReference>
<sequence>MKLYFYSLMILVFSTNVFASTPPPNIPLNVKTILSTTGSYSISWGSASGATYYKFWEKFDGRWSLINGNVRSTSYRVSGRQTGRYAYVVYACNAHGCSSGLLAERAIVERNPKTPTVTTSWQQSPIDYDTTATLSWRSTDANACKLDGVSVGTSGSKNYTLTRSTSKTVTCTNQWGKSGSDTSHIGVKPSTIPRNVKEFTSETGSYTVTWGAAKGATYYDLYEKADGGEWSRIAQKLPTSQLSDEVNDRPSGRYVYVVHACNTHGCAGLLTAKVVVDLDSQPPSVELNWSSSQVKPRSFATLSWSSSNADYCTLDGDGVEVIGTKVYKITQKTTKILSCTNGSKTTTKSATIDLIGSVVAVPDKSFLAFVGMKYNKSEVLRSWCSTPGVSLGNCKPDNIKREYGCQDVEVLGTDTINNRLQNVTDFVILLTGNSCLKDSVGYHVGHYDVYLDYVIPALKAIAQATDKDKKVWISTPPVRGSYPENWQIKDFLNQLRTKVIEELGTTFWSTRVSGMYMYEEDFDTDYVIKGGKDEYESYSLGIKYAWNLRDAIDLEYNEILEEAISQSKLSGYVHKDWETNEKYHSNEYKGLRFAPYFNSRYRTILYQLSKRHGVVFDKVNIQPNVVLARMLDNDKEHSESNFYEIKQYVEDQEIVSSTLRDFIPVKQYGKVTQIGVDMELDNAFDLTSVDEDKKKHQRDSYKEQVEVFQNFVGNRSILFYIGHSDWYIKTPALLDCVNDFYNESTKLDSNASSAKCLEAWE</sequence>
<organism evidence="2 3">
    <name type="scientific">Pseudoalteromonas byunsanensis</name>
    <dbReference type="NCBI Taxonomy" id="327939"/>
    <lineage>
        <taxon>Bacteria</taxon>
        <taxon>Pseudomonadati</taxon>
        <taxon>Pseudomonadota</taxon>
        <taxon>Gammaproteobacteria</taxon>
        <taxon>Alteromonadales</taxon>
        <taxon>Pseudoalteromonadaceae</taxon>
        <taxon>Pseudoalteromonas</taxon>
    </lineage>
</organism>
<dbReference type="AlphaFoldDB" id="A0A1S1N7Q4"/>
<reference evidence="2 3" key="1">
    <citation type="submission" date="2016-10" db="EMBL/GenBank/DDBJ databases">
        <title>Pseudoalteromonas amylolytica sp. nov., isolated from the surface seawater.</title>
        <authorList>
            <person name="Wu Y.-H."/>
            <person name="Cheng H."/>
            <person name="Jin X.-B."/>
            <person name="Wang C.-S."/>
            <person name="Xu X.-W."/>
        </authorList>
    </citation>
    <scope>NUCLEOTIDE SEQUENCE [LARGE SCALE GENOMIC DNA]</scope>
    <source>
        <strain evidence="2 3">JCM 12483</strain>
    </source>
</reference>
<keyword evidence="3" id="KW-1185">Reference proteome</keyword>
<comment type="caution">
    <text evidence="2">The sequence shown here is derived from an EMBL/GenBank/DDBJ whole genome shotgun (WGS) entry which is preliminary data.</text>
</comment>
<keyword evidence="1" id="KW-0732">Signal</keyword>
<dbReference type="SUPFAM" id="SSF49265">
    <property type="entry name" value="Fibronectin type III"/>
    <property type="match status" value="2"/>
</dbReference>
<dbReference type="EMBL" id="MNAN01000028">
    <property type="protein sequence ID" value="OHU95696.1"/>
    <property type="molecule type" value="Genomic_DNA"/>
</dbReference>
<dbReference type="InterPro" id="IPR036116">
    <property type="entry name" value="FN3_sf"/>
</dbReference>
<dbReference type="OrthoDB" id="9815903at2"/>
<dbReference type="RefSeq" id="WP_070991272.1">
    <property type="nucleotide sequence ID" value="NZ_CBCSHD010000001.1"/>
</dbReference>
<feature type="signal peptide" evidence="1">
    <location>
        <begin position="1"/>
        <end position="19"/>
    </location>
</feature>
<accession>A0A1S1N7Q4</accession>
<evidence type="ECO:0008006" key="4">
    <source>
        <dbReference type="Google" id="ProtNLM"/>
    </source>
</evidence>
<evidence type="ECO:0000256" key="1">
    <source>
        <dbReference type="SAM" id="SignalP"/>
    </source>
</evidence>
<evidence type="ECO:0000313" key="3">
    <source>
        <dbReference type="Proteomes" id="UP000180253"/>
    </source>
</evidence>
<dbReference type="InterPro" id="IPR003961">
    <property type="entry name" value="FN3_dom"/>
</dbReference>
<dbReference type="Gene3D" id="2.60.40.10">
    <property type="entry name" value="Immunoglobulins"/>
    <property type="match status" value="2"/>
</dbReference>
<feature type="chain" id="PRO_5010338400" description="Fibronectin type-III domain-containing protein" evidence="1">
    <location>
        <begin position="20"/>
        <end position="761"/>
    </location>
</feature>
<protein>
    <recommendedName>
        <fullName evidence="4">Fibronectin type-III domain-containing protein</fullName>
    </recommendedName>
</protein>
<gene>
    <name evidence="2" type="ORF">BIW53_07625</name>
</gene>
<proteinExistence type="predicted"/>
<name>A0A1S1N7Q4_9GAMM</name>
<dbReference type="CDD" id="cd00063">
    <property type="entry name" value="FN3"/>
    <property type="match status" value="1"/>
</dbReference>
<dbReference type="InterPro" id="IPR013783">
    <property type="entry name" value="Ig-like_fold"/>
</dbReference>